<evidence type="ECO:0000256" key="5">
    <source>
        <dbReference type="ARBA" id="ARBA00022801"/>
    </source>
</evidence>
<keyword evidence="1" id="KW-0808">Transferase</keyword>
<keyword evidence="5" id="KW-0378">Hydrolase</keyword>
<protein>
    <submittedName>
        <fullName evidence="8">K02A2.6-like</fullName>
    </submittedName>
</protein>
<dbReference type="InterPro" id="IPR050951">
    <property type="entry name" value="Retrovirus_Pol_polyprotein"/>
</dbReference>
<dbReference type="InterPro" id="IPR043502">
    <property type="entry name" value="DNA/RNA_pol_sf"/>
</dbReference>
<dbReference type="SUPFAM" id="SSF56672">
    <property type="entry name" value="DNA/RNA polymerases"/>
    <property type="match status" value="1"/>
</dbReference>
<name>A0ABY6LTM9_9ARAC</name>
<organism evidence="8 9">
    <name type="scientific">Cordylochernes scorpioides</name>
    <dbReference type="NCBI Taxonomy" id="51811"/>
    <lineage>
        <taxon>Eukaryota</taxon>
        <taxon>Metazoa</taxon>
        <taxon>Ecdysozoa</taxon>
        <taxon>Arthropoda</taxon>
        <taxon>Chelicerata</taxon>
        <taxon>Arachnida</taxon>
        <taxon>Pseudoscorpiones</taxon>
        <taxon>Cheliferoidea</taxon>
        <taxon>Chernetidae</taxon>
        <taxon>Cordylochernes</taxon>
    </lineage>
</organism>
<keyword evidence="2" id="KW-0548">Nucleotidyltransferase</keyword>
<evidence type="ECO:0000259" key="7">
    <source>
        <dbReference type="Pfam" id="PF17917"/>
    </source>
</evidence>
<sequence>MLEYNLVFKKLNNYVFGREFTLVTDNKPLQYILNTKREMSTNISARLQRWSLILSSYNIRIEYKKTGDHGNADGLSRLPLEEYEELEENDELYSVHLFQQFEECL</sequence>
<evidence type="ECO:0000256" key="4">
    <source>
        <dbReference type="ARBA" id="ARBA00022759"/>
    </source>
</evidence>
<evidence type="ECO:0000256" key="1">
    <source>
        <dbReference type="ARBA" id="ARBA00022679"/>
    </source>
</evidence>
<dbReference type="Proteomes" id="UP001235939">
    <property type="component" value="Chromosome X"/>
</dbReference>
<dbReference type="EMBL" id="CP092886">
    <property type="protein sequence ID" value="UYV84443.1"/>
    <property type="molecule type" value="Genomic_DNA"/>
</dbReference>
<dbReference type="Pfam" id="PF17917">
    <property type="entry name" value="RT_RNaseH"/>
    <property type="match status" value="1"/>
</dbReference>
<evidence type="ECO:0000256" key="6">
    <source>
        <dbReference type="ARBA" id="ARBA00022918"/>
    </source>
</evidence>
<evidence type="ECO:0000256" key="2">
    <source>
        <dbReference type="ARBA" id="ARBA00022695"/>
    </source>
</evidence>
<keyword evidence="6" id="KW-0695">RNA-directed DNA polymerase</keyword>
<dbReference type="PANTHER" id="PTHR37984:SF5">
    <property type="entry name" value="PROTEIN NYNRIN-LIKE"/>
    <property type="match status" value="1"/>
</dbReference>
<evidence type="ECO:0000313" key="9">
    <source>
        <dbReference type="Proteomes" id="UP001235939"/>
    </source>
</evidence>
<dbReference type="PANTHER" id="PTHR37984">
    <property type="entry name" value="PROTEIN CBG26694"/>
    <property type="match status" value="1"/>
</dbReference>
<gene>
    <name evidence="8" type="ORF">LAZ67_X002189</name>
</gene>
<evidence type="ECO:0000313" key="8">
    <source>
        <dbReference type="EMBL" id="UYV84443.1"/>
    </source>
</evidence>
<evidence type="ECO:0000256" key="3">
    <source>
        <dbReference type="ARBA" id="ARBA00022722"/>
    </source>
</evidence>
<keyword evidence="4" id="KW-0255">Endonuclease</keyword>
<reference evidence="8 9" key="1">
    <citation type="submission" date="2022-03" db="EMBL/GenBank/DDBJ databases">
        <title>A chromosomal length assembly of Cordylochernes scorpioides.</title>
        <authorList>
            <person name="Zeh D."/>
            <person name="Zeh J."/>
        </authorList>
    </citation>
    <scope>NUCLEOTIDE SEQUENCE [LARGE SCALE GENOMIC DNA]</scope>
    <source>
        <strain evidence="8">IN4F17</strain>
        <tissue evidence="8">Whole Body</tissue>
    </source>
</reference>
<proteinExistence type="predicted"/>
<keyword evidence="9" id="KW-1185">Reference proteome</keyword>
<dbReference type="InterPro" id="IPR041373">
    <property type="entry name" value="RT_RNaseH"/>
</dbReference>
<accession>A0ABY6LTM9</accession>
<keyword evidence="3" id="KW-0540">Nuclease</keyword>
<feature type="domain" description="Reverse transcriptase RNase H-like" evidence="7">
    <location>
        <begin position="7"/>
        <end position="57"/>
    </location>
</feature>